<dbReference type="EMBL" id="CM032186">
    <property type="protein sequence ID" value="KAG7091185.1"/>
    <property type="molecule type" value="Genomic_DNA"/>
</dbReference>
<dbReference type="AlphaFoldDB" id="A0A9P7RWW4"/>
<protein>
    <submittedName>
        <fullName evidence="2">Uncharacterized protein</fullName>
    </submittedName>
</protein>
<dbReference type="KEGG" id="more:E1B28_010236"/>
<dbReference type="RefSeq" id="XP_043007655.1">
    <property type="nucleotide sequence ID" value="XM_043155190.1"/>
</dbReference>
<reference evidence="2" key="1">
    <citation type="journal article" date="2021" name="Genome Biol. Evol.">
        <title>The assembled and annotated genome of the fairy-ring fungus Marasmius oreades.</title>
        <authorList>
            <person name="Hiltunen M."/>
            <person name="Ament-Velasquez S.L."/>
            <person name="Johannesson H."/>
        </authorList>
    </citation>
    <scope>NUCLEOTIDE SEQUENCE</scope>
    <source>
        <strain evidence="2">03SP1</strain>
    </source>
</reference>
<organism evidence="2 3">
    <name type="scientific">Marasmius oreades</name>
    <name type="common">fairy-ring Marasmius</name>
    <dbReference type="NCBI Taxonomy" id="181124"/>
    <lineage>
        <taxon>Eukaryota</taxon>
        <taxon>Fungi</taxon>
        <taxon>Dikarya</taxon>
        <taxon>Basidiomycota</taxon>
        <taxon>Agaricomycotina</taxon>
        <taxon>Agaricomycetes</taxon>
        <taxon>Agaricomycetidae</taxon>
        <taxon>Agaricales</taxon>
        <taxon>Marasmiineae</taxon>
        <taxon>Marasmiaceae</taxon>
        <taxon>Marasmius</taxon>
    </lineage>
</organism>
<evidence type="ECO:0000256" key="1">
    <source>
        <dbReference type="SAM" id="Phobius"/>
    </source>
</evidence>
<dbReference type="Proteomes" id="UP001049176">
    <property type="component" value="Chromosome 6"/>
</dbReference>
<keyword evidence="3" id="KW-1185">Reference proteome</keyword>
<proteinExistence type="predicted"/>
<feature type="transmembrane region" description="Helical" evidence="1">
    <location>
        <begin position="43"/>
        <end position="66"/>
    </location>
</feature>
<comment type="caution">
    <text evidence="2">The sequence shown here is derived from an EMBL/GenBank/DDBJ whole genome shotgun (WGS) entry which is preliminary data.</text>
</comment>
<keyword evidence="1" id="KW-1133">Transmembrane helix</keyword>
<keyword evidence="1" id="KW-0472">Membrane</keyword>
<dbReference type="OrthoDB" id="2607755at2759"/>
<evidence type="ECO:0000313" key="2">
    <source>
        <dbReference type="EMBL" id="KAG7091185.1"/>
    </source>
</evidence>
<evidence type="ECO:0000313" key="3">
    <source>
        <dbReference type="Proteomes" id="UP001049176"/>
    </source>
</evidence>
<gene>
    <name evidence="2" type="ORF">E1B28_010236</name>
</gene>
<accession>A0A9P7RWW4</accession>
<keyword evidence="1" id="KW-0812">Transmembrane</keyword>
<dbReference type="GeneID" id="66079312"/>
<sequence>MTGSAMEITWRHWSSIVEDDLNDTKDSQKTDENFAEQYELRPVWQRAGLCSAFFAGGVVAASAILIARVRFLRILDVFPPLEQLTSTTKKSRPSMLSQIPKRHIFIQSSSYTRGRGVSFPLSRCVLHEGRDDTELFLEIAGERGHWYIGLHGALINGRKSSPLEARDAIIQQWEGGTLSKELANPLIVDGRWKKGPIVA</sequence>
<name>A0A9P7RWW4_9AGAR</name>